<dbReference type="AlphaFoldDB" id="A0A484MPS8"/>
<feature type="compositionally biased region" description="Low complexity" evidence="1">
    <location>
        <begin position="121"/>
        <end position="132"/>
    </location>
</feature>
<sequence length="188" mass="19509">IIATEPVQDIHRAYALIVQEERHKSIVRGRDDRTDALAFAMQRPAPTLGRGDPPHYSCTHCGKDGHSVDRCYQLHGYSPGKGRGGRGTASGRGSRGGGRTPSGGSSAPGRGSGRGIGSATGGANAATNSNALGLTPDQMTRLLSMLDVSSSDKDTGSNGEASAREWLIDSGASHHMTGLCHEDGDWTG</sequence>
<organism evidence="2 3">
    <name type="scientific">Cuscuta campestris</name>
    <dbReference type="NCBI Taxonomy" id="132261"/>
    <lineage>
        <taxon>Eukaryota</taxon>
        <taxon>Viridiplantae</taxon>
        <taxon>Streptophyta</taxon>
        <taxon>Embryophyta</taxon>
        <taxon>Tracheophyta</taxon>
        <taxon>Spermatophyta</taxon>
        <taxon>Magnoliopsida</taxon>
        <taxon>eudicotyledons</taxon>
        <taxon>Gunneridae</taxon>
        <taxon>Pentapetalae</taxon>
        <taxon>asterids</taxon>
        <taxon>lamiids</taxon>
        <taxon>Solanales</taxon>
        <taxon>Convolvulaceae</taxon>
        <taxon>Cuscuteae</taxon>
        <taxon>Cuscuta</taxon>
        <taxon>Cuscuta subgen. Grammica</taxon>
        <taxon>Cuscuta sect. Cleistogrammica</taxon>
    </lineage>
</organism>
<accession>A0A484MPS8</accession>
<evidence type="ECO:0000256" key="1">
    <source>
        <dbReference type="SAM" id="MobiDB-lite"/>
    </source>
</evidence>
<reference evidence="2 3" key="1">
    <citation type="submission" date="2018-04" db="EMBL/GenBank/DDBJ databases">
        <authorList>
            <person name="Vogel A."/>
        </authorList>
    </citation>
    <scope>NUCLEOTIDE SEQUENCE [LARGE SCALE GENOMIC DNA]</scope>
</reference>
<evidence type="ECO:0000313" key="2">
    <source>
        <dbReference type="EMBL" id="VFQ90865.1"/>
    </source>
</evidence>
<proteinExistence type="predicted"/>
<evidence type="ECO:0000313" key="3">
    <source>
        <dbReference type="Proteomes" id="UP000595140"/>
    </source>
</evidence>
<dbReference type="PANTHER" id="PTHR34222">
    <property type="entry name" value="GAG_PRE-INTEGRS DOMAIN-CONTAINING PROTEIN"/>
    <property type="match status" value="1"/>
</dbReference>
<keyword evidence="3" id="KW-1185">Reference proteome</keyword>
<evidence type="ECO:0008006" key="4">
    <source>
        <dbReference type="Google" id="ProtNLM"/>
    </source>
</evidence>
<name>A0A484MPS8_9ASTE</name>
<feature type="compositionally biased region" description="Gly residues" evidence="1">
    <location>
        <begin position="110"/>
        <end position="120"/>
    </location>
</feature>
<feature type="compositionally biased region" description="Gly residues" evidence="1">
    <location>
        <begin position="79"/>
        <end position="101"/>
    </location>
</feature>
<dbReference type="EMBL" id="OOIL02004248">
    <property type="protein sequence ID" value="VFQ90865.1"/>
    <property type="molecule type" value="Genomic_DNA"/>
</dbReference>
<gene>
    <name evidence="2" type="ORF">CCAM_LOCUS32641</name>
</gene>
<dbReference type="Proteomes" id="UP000595140">
    <property type="component" value="Unassembled WGS sequence"/>
</dbReference>
<feature type="non-terminal residue" evidence="2">
    <location>
        <position position="1"/>
    </location>
</feature>
<feature type="region of interest" description="Disordered" evidence="1">
    <location>
        <begin position="76"/>
        <end position="132"/>
    </location>
</feature>
<dbReference type="OrthoDB" id="1748863at2759"/>
<dbReference type="PANTHER" id="PTHR34222:SF28">
    <property type="entry name" value="CCHC-TYPE DOMAIN-CONTAINING PROTEIN"/>
    <property type="match status" value="1"/>
</dbReference>
<protein>
    <recommendedName>
        <fullName evidence="4">CCHC-type domain-containing protein</fullName>
    </recommendedName>
</protein>